<accession>A0A026X250</accession>
<keyword evidence="3" id="KW-1185">Reference proteome</keyword>
<proteinExistence type="predicted"/>
<feature type="compositionally biased region" description="Acidic residues" evidence="1">
    <location>
        <begin position="15"/>
        <end position="24"/>
    </location>
</feature>
<feature type="region of interest" description="Disordered" evidence="1">
    <location>
        <begin position="1"/>
        <end position="74"/>
    </location>
</feature>
<evidence type="ECO:0000313" key="2">
    <source>
        <dbReference type="EMBL" id="EZA61474.1"/>
    </source>
</evidence>
<dbReference type="Proteomes" id="UP000053097">
    <property type="component" value="Unassembled WGS sequence"/>
</dbReference>
<feature type="compositionally biased region" description="Basic residues" evidence="1">
    <location>
        <begin position="1"/>
        <end position="11"/>
    </location>
</feature>
<dbReference type="EMBL" id="KK107054">
    <property type="protein sequence ID" value="EZA61474.1"/>
    <property type="molecule type" value="Genomic_DNA"/>
</dbReference>
<evidence type="ECO:0000313" key="3">
    <source>
        <dbReference type="Proteomes" id="UP000053097"/>
    </source>
</evidence>
<protein>
    <submittedName>
        <fullName evidence="2">Uncharacterized protein</fullName>
    </submittedName>
</protein>
<name>A0A026X250_OOCBI</name>
<dbReference type="AlphaFoldDB" id="A0A026X250"/>
<gene>
    <name evidence="2" type="ORF">X777_07807</name>
</gene>
<evidence type="ECO:0000256" key="1">
    <source>
        <dbReference type="SAM" id="MobiDB-lite"/>
    </source>
</evidence>
<sequence>MSRRKQAKPRSLKQDDEEEEEEEELQRAFSRQSEGAHGGRSTEAEGGKGVKRTLPYCSRQSKKRRSDREGKRES</sequence>
<reference evidence="2 3" key="1">
    <citation type="journal article" date="2014" name="Curr. Biol.">
        <title>The genome of the clonal raider ant Cerapachys biroi.</title>
        <authorList>
            <person name="Oxley P.R."/>
            <person name="Ji L."/>
            <person name="Fetter-Pruneda I."/>
            <person name="McKenzie S.K."/>
            <person name="Li C."/>
            <person name="Hu H."/>
            <person name="Zhang G."/>
            <person name="Kronauer D.J."/>
        </authorList>
    </citation>
    <scope>NUCLEOTIDE SEQUENCE [LARGE SCALE GENOMIC DNA]</scope>
</reference>
<organism evidence="2 3">
    <name type="scientific">Ooceraea biroi</name>
    <name type="common">Clonal raider ant</name>
    <name type="synonym">Cerapachys biroi</name>
    <dbReference type="NCBI Taxonomy" id="2015173"/>
    <lineage>
        <taxon>Eukaryota</taxon>
        <taxon>Metazoa</taxon>
        <taxon>Ecdysozoa</taxon>
        <taxon>Arthropoda</taxon>
        <taxon>Hexapoda</taxon>
        <taxon>Insecta</taxon>
        <taxon>Pterygota</taxon>
        <taxon>Neoptera</taxon>
        <taxon>Endopterygota</taxon>
        <taxon>Hymenoptera</taxon>
        <taxon>Apocrita</taxon>
        <taxon>Aculeata</taxon>
        <taxon>Formicoidea</taxon>
        <taxon>Formicidae</taxon>
        <taxon>Dorylinae</taxon>
        <taxon>Ooceraea</taxon>
    </lineage>
</organism>